<protein>
    <recommendedName>
        <fullName evidence="2">GEVED domain-containing protein</fullName>
    </recommendedName>
</protein>
<dbReference type="eggNOG" id="COG3227">
    <property type="taxonomic scope" value="Bacteria"/>
</dbReference>
<comment type="caution">
    <text evidence="3">The sequence shown here is derived from an EMBL/GenBank/DDBJ whole genome shotgun (WGS) entry which is preliminary data.</text>
</comment>
<dbReference type="Gene3D" id="2.60.40.4270">
    <property type="entry name" value="Listeria-Bacteroides repeat domain"/>
    <property type="match status" value="2"/>
</dbReference>
<evidence type="ECO:0000259" key="2">
    <source>
        <dbReference type="Pfam" id="PF20009"/>
    </source>
</evidence>
<reference evidence="3 4" key="1">
    <citation type="journal article" date="2013" name="Genome Announc.">
        <title>Draft Genome Sequence of Winogradskyella psychrotolerans RS-3T, Isolated from the Marine Transect of Kongsfjorden, Ny-Alesund, Svalbard, Arctic Ocean.</title>
        <authorList>
            <person name="Kumar Pinnaka A."/>
            <person name="Ara S."/>
            <person name="Singh A."/>
            <person name="Shivaji S."/>
        </authorList>
    </citation>
    <scope>NUCLEOTIDE SEQUENCE [LARGE SCALE GENOMIC DNA]</scope>
    <source>
        <strain evidence="3 4">RS-3</strain>
    </source>
</reference>
<dbReference type="Gene3D" id="2.80.10.50">
    <property type="match status" value="1"/>
</dbReference>
<dbReference type="eggNOG" id="COG4886">
    <property type="taxonomic scope" value="Bacteria"/>
</dbReference>
<dbReference type="InterPro" id="IPR035992">
    <property type="entry name" value="Ricin_B-like_lectins"/>
</dbReference>
<dbReference type="Proteomes" id="UP000014962">
    <property type="component" value="Unassembled WGS sequence"/>
</dbReference>
<evidence type="ECO:0000313" key="4">
    <source>
        <dbReference type="Proteomes" id="UP000014962"/>
    </source>
</evidence>
<accession>S7X4H5</accession>
<sequence>MSGYGQNYNQITNIGDLTDGYYVIAVGDEDYAMNNTHNGTYLDRTSISPVASVITNPPAAIIWKIETNGSGRTIYSEDSSKYISYTGGSNNVQIVNAVTANNQRWNITYSGGNFIFSNLALTSRDLQYNSGSPRFACYTGSQRDLALYKLDEPSGPTITYNGNDNTGGTPPSDGNAYESGDTVTVLGNTGSLTKTCSSFNNWNTAADGSGTPYSANNTFSISANTTLYAQWLTSGNTVTFDSNGGTGTMSPQTNCVAENLTANTFTNAGFTFNSWNTAIDDSGTTYADNASYSFAADVTLYAQWDVFVGPCHTEDFSTIGSSSGYDTRTWTGEGGTWTATGGREDRTINGKAITIRNGTLTSPSFSDGIGDITMTTNLPFSGSNGNLIVKINGSTVGTIPYSSFIQTTTISNINIGGTIIITVENNNSTRVSIDDLNWTCYAATPCSGTPSPGNTITSETSVVTGGTTNLSLQNTTAGSGVTYQWQSSTTSAVAGFTNIAGATSSTYTATVNEKTWYHCVVTCSGNDGTSTVVMVDAVIAYCDLEATNTGFEHISNVTVGTDIDHDSGSNGYEDNTSEVANVTIGTGTSLSVTDSSSYSSDNVYAYVDWNQDGDWDDTDETISMSYSAASGSFTATGTITAPGTAVLGNTIMRVIIIDGSVSDACNGGSNFTYGEVEDYTITIIPSCTPATDPSGTITGTSPACTSTVLTYGGADSANAYWQTIEEGTSISEPATATKTVTTSGTYYVRIYDGTCWSTLSADKTVIINATTAIATPPADTYAVVGNTATFNITAIGAGFSYQWQQKIGAGAWTNVGTNSASFITPNTTLAMDGYQYRVLVAGTCGNATSSAAVLTVGTVPLCDAPLLEENFVYGACEVDDFSTSAEAMSNWTFVSDGDDPLKYNSTSLSYSGYPSSGIGGSAEYQGGGDDDFKREISNTGVSSGEVYTSFLLNITGAGSLDYFFSFMDDHSTPQFYGRVNMRSSGAGYQLGITKYTNSVVWNTPVLTFNNTYLVIVKNEFIAGGANDVLKMWIISGAVPITEAAAGTPISATTNDTDPVSSIKYITIKQTGKENGLIDGIRVATSWESLFCGTIPTATSYTWTGASSTSWANASNWSPNGIPTGVDNIIINSPGTHTLNIADCRSVNNFTLNGTGNFNMASTGVFSVEGDVTYGGTATATLDCDSQMFIKSPNSQPIPPLTYGSLDVLGGDRVFSPTGTIKICGGFNVVPDPSTSIYTVTGSTVEYTSPDLGWVMTPFTYNNLTFSGTGDFSLGYSSPAVNKTVNVLGDFVQTNGTVFLGETSSRTATLNIDGNMTVSGGTFDVNNTSGGIGIVNLKGDLSIASSAQLFATNASTATFNFNGIGDGLSAATTQTIDIASTNTSNVDFNVKTNAYTQLINQNFRPAARTKLNVETGATLDFGFNGSTALNLAGNGITGTGFTSATGSYLKISSPQGIMSTSGAVGNIQTNTAPVINTLATFHYIGKTNQVTGNGFGTSSNGRAVIVELADNSFELGLSQSFGITGLTNTNINNGLGGILNIKKGKVIEDATNYITGSTGSLTMEDGTLYAIAKNSANDTDYIPRLNNTTIPYDLNGTSTIQLNGTGHQILRGQRDYRNLTFSTSGIKDISDSILNITGTILIEDDAVLNIEYEESMGGSGTNLTMTGNSEYITASTTSGGIEPAAQGTYTLIDNSKITFAHNIANGITLQTPKLPKIYNNIDIVGDHVGIASLSAAAPIKFNGTYNPTFTVKPTGVFKFNNSAGFNGGTSTAIDNTNSPTITLETGSTVEYAGDNQFLTEFLPSYSNLNISGTGRKEMGLTNIGIIIGEDLNVIASELYIDNSKFVQVEDNAVIAGAIKVETKGAFVQVDDAGTFSLSGSGTATVNKVSSDKTTPMDYTYWSSPIETITIESVLTGTPASRKYKYVAANYRDEYMENGNNNDETTLGQDDIDDDGNDWDFATGIMTPGSGYAMTGPSILPPGPATYVDEIDFTGTFNTADIPTKIYENGFAADNDWNLIGNPYPSAIDFSLFHAENSAIIDGCAFVWSHSSAPDLGNNGNEVYNFSQDDYSIITVGSGCVVAGPTLPILTNTSIPSGQGFFVIGKHITGSGTSANAVFKNAMRIADGTSNNEFYRNAEPTIEANKIWVNLTSDNGIFNQALIAYVDGATDNFDSYSYDAPRNLSSGTAAIIYTKIEDSPNKNFAIQGKNPNSLTLDEVIPLGFYTTIDVATLYKFSIAQLEGEFMNTNAIYILDKLNNTTHNLKDSDYTFTSETGEFNDRFEIVFTQSTLSINDNIVEANEVTITEFQNGDVQIKVGNTHTIKHVVIMDVTGRIVYRLQGNDSTEIYDLSKLSQAAYIAKITLSNGQVISKKAIKQH</sequence>
<dbReference type="eggNOG" id="COG3250">
    <property type="taxonomic scope" value="Bacteria"/>
</dbReference>
<evidence type="ECO:0000313" key="3">
    <source>
        <dbReference type="EMBL" id="EPR71003.1"/>
    </source>
</evidence>
<gene>
    <name evidence="3" type="ORF">ADIWIN_3310</name>
</gene>
<evidence type="ECO:0000256" key="1">
    <source>
        <dbReference type="ARBA" id="ARBA00004196"/>
    </source>
</evidence>
<dbReference type="Pfam" id="PF20009">
    <property type="entry name" value="GEVED"/>
    <property type="match status" value="1"/>
</dbReference>
<dbReference type="InterPro" id="IPR013378">
    <property type="entry name" value="InlB-like_B-rpt"/>
</dbReference>
<comment type="subcellular location">
    <subcellularLocation>
        <location evidence="1">Cell envelope</location>
    </subcellularLocation>
</comment>
<dbReference type="eggNOG" id="COG2356">
    <property type="taxonomic scope" value="Bacteria"/>
</dbReference>
<organism evidence="3 4">
    <name type="scientific">Winogradskyella psychrotolerans RS-3</name>
    <dbReference type="NCBI Taxonomy" id="641526"/>
    <lineage>
        <taxon>Bacteria</taxon>
        <taxon>Pseudomonadati</taxon>
        <taxon>Bacteroidota</taxon>
        <taxon>Flavobacteriia</taxon>
        <taxon>Flavobacteriales</taxon>
        <taxon>Flavobacteriaceae</taxon>
        <taxon>Winogradskyella</taxon>
    </lineage>
</organism>
<dbReference type="GO" id="GO:0030313">
    <property type="term" value="C:cell envelope"/>
    <property type="evidence" value="ECO:0007669"/>
    <property type="project" value="UniProtKB-SubCell"/>
</dbReference>
<dbReference type="EMBL" id="ATMR01000171">
    <property type="protein sequence ID" value="EPR71003.1"/>
    <property type="molecule type" value="Genomic_DNA"/>
</dbReference>
<name>S7X4H5_9FLAO</name>
<dbReference type="InterPro" id="IPR042229">
    <property type="entry name" value="Listeria/Bacterioides_rpt_sf"/>
</dbReference>
<dbReference type="eggNOG" id="COG1345">
    <property type="taxonomic scope" value="Bacteria"/>
</dbReference>
<proteinExistence type="predicted"/>
<dbReference type="SUPFAM" id="SSF50370">
    <property type="entry name" value="Ricin B-like lectins"/>
    <property type="match status" value="1"/>
</dbReference>
<dbReference type="CDD" id="cd00161">
    <property type="entry name" value="beta-trefoil_Ricin-like"/>
    <property type="match status" value="1"/>
</dbReference>
<dbReference type="Pfam" id="PF09479">
    <property type="entry name" value="Flg_new"/>
    <property type="match status" value="2"/>
</dbReference>
<dbReference type="InterPro" id="IPR045474">
    <property type="entry name" value="GEVED"/>
</dbReference>
<keyword evidence="4" id="KW-1185">Reference proteome</keyword>
<dbReference type="STRING" id="641526.ADIWIN_3310"/>
<dbReference type="PATRIC" id="fig|641526.4.peg.3280"/>
<feature type="domain" description="GEVED" evidence="2">
    <location>
        <begin position="602"/>
        <end position="682"/>
    </location>
</feature>